<dbReference type="Proteomes" id="UP001642484">
    <property type="component" value="Unassembled WGS sequence"/>
</dbReference>
<feature type="compositionally biased region" description="Basic and acidic residues" evidence="1">
    <location>
        <begin position="95"/>
        <end position="106"/>
    </location>
</feature>
<proteinExistence type="predicted"/>
<gene>
    <name evidence="2" type="ORF">CCMP2556_LOCUS55603</name>
</gene>
<keyword evidence="3" id="KW-1185">Reference proteome</keyword>
<accession>A0ABP0T1H1</accession>
<feature type="region of interest" description="Disordered" evidence="1">
    <location>
        <begin position="93"/>
        <end position="120"/>
    </location>
</feature>
<name>A0ABP0T1H1_9DINO</name>
<sequence>MAKSRFLHTMRTRRSRPVAELADALDCDVGNLQSRKDRAALYQPKSLDDKTREHVQRAVRIRKALPAFKVDRRTEKKPLAPSVQKSAFKDWLGSEEGKQWASDRARIWAPPELGAEDDAS</sequence>
<comment type="caution">
    <text evidence="2">The sequence shown here is derived from an EMBL/GenBank/DDBJ whole genome shotgun (WGS) entry which is preliminary data.</text>
</comment>
<evidence type="ECO:0000313" key="3">
    <source>
        <dbReference type="Proteomes" id="UP001642484"/>
    </source>
</evidence>
<dbReference type="EMBL" id="CAXAMN010029032">
    <property type="protein sequence ID" value="CAK9118540.1"/>
    <property type="molecule type" value="Genomic_DNA"/>
</dbReference>
<evidence type="ECO:0000256" key="1">
    <source>
        <dbReference type="SAM" id="MobiDB-lite"/>
    </source>
</evidence>
<evidence type="ECO:0000313" key="2">
    <source>
        <dbReference type="EMBL" id="CAK9118540.1"/>
    </source>
</evidence>
<reference evidence="2 3" key="1">
    <citation type="submission" date="2024-02" db="EMBL/GenBank/DDBJ databases">
        <authorList>
            <person name="Chen Y."/>
            <person name="Shah S."/>
            <person name="Dougan E. K."/>
            <person name="Thang M."/>
            <person name="Chan C."/>
        </authorList>
    </citation>
    <scope>NUCLEOTIDE SEQUENCE [LARGE SCALE GENOMIC DNA]</scope>
</reference>
<organism evidence="2 3">
    <name type="scientific">Durusdinium trenchii</name>
    <dbReference type="NCBI Taxonomy" id="1381693"/>
    <lineage>
        <taxon>Eukaryota</taxon>
        <taxon>Sar</taxon>
        <taxon>Alveolata</taxon>
        <taxon>Dinophyceae</taxon>
        <taxon>Suessiales</taxon>
        <taxon>Symbiodiniaceae</taxon>
        <taxon>Durusdinium</taxon>
    </lineage>
</organism>
<protein>
    <submittedName>
        <fullName evidence="2">Uncharacterized protein</fullName>
    </submittedName>
</protein>